<keyword evidence="4" id="KW-0611">Plant defense</keyword>
<reference evidence="10 11" key="1">
    <citation type="submission" date="2022-12" db="EMBL/GenBank/DDBJ databases">
        <title>Chromosome-scale assembly of the Ensete ventricosum genome.</title>
        <authorList>
            <person name="Dussert Y."/>
            <person name="Stocks J."/>
            <person name="Wendawek A."/>
            <person name="Woldeyes F."/>
            <person name="Nichols R.A."/>
            <person name="Borrell J.S."/>
        </authorList>
    </citation>
    <scope>NUCLEOTIDE SEQUENCE [LARGE SCALE GENOMIC DNA]</scope>
    <source>
        <strain evidence="11">cv. Maze</strain>
        <tissue evidence="10">Seeds</tissue>
    </source>
</reference>
<organism evidence="10 11">
    <name type="scientific">Ensete ventricosum</name>
    <name type="common">Abyssinian banana</name>
    <name type="synonym">Musa ensete</name>
    <dbReference type="NCBI Taxonomy" id="4639"/>
    <lineage>
        <taxon>Eukaryota</taxon>
        <taxon>Viridiplantae</taxon>
        <taxon>Streptophyta</taxon>
        <taxon>Embryophyta</taxon>
        <taxon>Tracheophyta</taxon>
        <taxon>Spermatophyta</taxon>
        <taxon>Magnoliopsida</taxon>
        <taxon>Liliopsida</taxon>
        <taxon>Zingiberales</taxon>
        <taxon>Musaceae</taxon>
        <taxon>Ensete</taxon>
    </lineage>
</organism>
<evidence type="ECO:0000256" key="9">
    <source>
        <dbReference type="SAM" id="Phobius"/>
    </source>
</evidence>
<gene>
    <name evidence="10" type="ORF">OPV22_012651</name>
</gene>
<accession>A0AAV8R6K8</accession>
<feature type="transmembrane region" description="Helical" evidence="9">
    <location>
        <begin position="18"/>
        <end position="38"/>
    </location>
</feature>
<proteinExistence type="inferred from homology"/>
<keyword evidence="3 9" id="KW-0812">Transmembrane</keyword>
<evidence type="ECO:0000256" key="3">
    <source>
        <dbReference type="ARBA" id="ARBA00022692"/>
    </source>
</evidence>
<evidence type="ECO:0000256" key="8">
    <source>
        <dbReference type="SAM" id="MobiDB-lite"/>
    </source>
</evidence>
<keyword evidence="6 9" id="KW-0472">Membrane</keyword>
<dbReference type="Pfam" id="PF03094">
    <property type="entry name" value="Mlo"/>
    <property type="match status" value="1"/>
</dbReference>
<feature type="transmembrane region" description="Helical" evidence="9">
    <location>
        <begin position="64"/>
        <end position="81"/>
    </location>
</feature>
<dbReference type="EMBL" id="JAQQAF010000004">
    <property type="protein sequence ID" value="KAJ8490930.1"/>
    <property type="molecule type" value="Genomic_DNA"/>
</dbReference>
<evidence type="ECO:0000256" key="2">
    <source>
        <dbReference type="ARBA" id="ARBA00006574"/>
    </source>
</evidence>
<dbReference type="Proteomes" id="UP001222027">
    <property type="component" value="Unassembled WGS sequence"/>
</dbReference>
<dbReference type="GO" id="GO:0006952">
    <property type="term" value="P:defense response"/>
    <property type="evidence" value="ECO:0007669"/>
    <property type="project" value="UniProtKB-KW"/>
</dbReference>
<dbReference type="PANTHER" id="PTHR31942:SF122">
    <property type="entry name" value="MLO-LIKE PROTEIN"/>
    <property type="match status" value="1"/>
</dbReference>
<sequence>MAGGGGESTITLEYTPTWIVTVVCTVIVFISLLFERLLHCLGKTLKRKNQKPLFDALQKIKEELMLLGFISLLLVVFQGTIQRICVRESLMHHLRPCTKDDTATAAAHFSVGFSGGARRLLAGGGADSTHCQKKGKVPLLSLEAIHELHIFIFVLAVTHVVLSLITVVLGIVQMRSWRLWEDSVQEEDANAPPKITNVQKLEFVKKRYKGFGNFSFILSWMHSFFKQFYGSVTKTDYTTMRRGFIMTHCKGNKKFNFYKYMIRVLEADFRKVVGISWQLWVFVMIFLLLNVEGWHAYFWISFVPLVLLLVVGTKLEHIITQLAHEVAEKHSAIEGDLVVTPSDHLFWFHRPQIVIYLIHFILFQNAFEIAYFFWILTTYGFDSCIMGQVGFIVPRLVISVLVQLLCSYSTLPLYAIVTQMGSFFNKAIFDENVQTGILDWARGAKKNKKTRIVNGENASRTESAEGILLQNIVVEDESAVGGRKAEITQVQSRLARVIQPDKEAGSGDLLRRHDSPFSLSLFAAPFPRELAPDLLAPWEQRKGSLYLSPRLPCINMPEHVSENVKRFVPSPPRNRSISRRRPGDRYDKVNYPHGIDEEKNQESYPRKFPLVEHGEVDGNCVANDNTHPKLIPLDGCSASEAVTFLTECWAAAVHLLDNSSADVSAGCIFGS</sequence>
<dbReference type="PANTHER" id="PTHR31942">
    <property type="entry name" value="MLO-LIKE PROTEIN 1"/>
    <property type="match status" value="1"/>
</dbReference>
<evidence type="ECO:0000256" key="6">
    <source>
        <dbReference type="ARBA" id="ARBA00023136"/>
    </source>
</evidence>
<keyword evidence="7" id="KW-0568">Pathogenesis-related protein</keyword>
<dbReference type="AlphaFoldDB" id="A0AAV8R6K8"/>
<comment type="similarity">
    <text evidence="2">Belongs to the MLO family.</text>
</comment>
<evidence type="ECO:0000256" key="1">
    <source>
        <dbReference type="ARBA" id="ARBA00004141"/>
    </source>
</evidence>
<evidence type="ECO:0000313" key="11">
    <source>
        <dbReference type="Proteomes" id="UP001222027"/>
    </source>
</evidence>
<evidence type="ECO:0000256" key="7">
    <source>
        <dbReference type="ARBA" id="ARBA00023265"/>
    </source>
</evidence>
<evidence type="ECO:0000313" key="10">
    <source>
        <dbReference type="EMBL" id="KAJ8490930.1"/>
    </source>
</evidence>
<evidence type="ECO:0000256" key="5">
    <source>
        <dbReference type="ARBA" id="ARBA00022989"/>
    </source>
</evidence>
<comment type="caution">
    <text evidence="10">The sequence shown here is derived from an EMBL/GenBank/DDBJ whole genome shotgun (WGS) entry which is preliminary data.</text>
</comment>
<feature type="transmembrane region" description="Helical" evidence="9">
    <location>
        <begin position="353"/>
        <end position="376"/>
    </location>
</feature>
<feature type="transmembrane region" description="Helical" evidence="9">
    <location>
        <begin position="396"/>
        <end position="417"/>
    </location>
</feature>
<dbReference type="GO" id="GO:0016020">
    <property type="term" value="C:membrane"/>
    <property type="evidence" value="ECO:0007669"/>
    <property type="project" value="UniProtKB-SubCell"/>
</dbReference>
<evidence type="ECO:0008006" key="12">
    <source>
        <dbReference type="Google" id="ProtNLM"/>
    </source>
</evidence>
<name>A0AAV8R6K8_ENSVE</name>
<feature type="transmembrane region" description="Helical" evidence="9">
    <location>
        <begin position="148"/>
        <end position="172"/>
    </location>
</feature>
<dbReference type="InterPro" id="IPR004326">
    <property type="entry name" value="Mlo"/>
</dbReference>
<feature type="region of interest" description="Disordered" evidence="8">
    <location>
        <begin position="566"/>
        <end position="596"/>
    </location>
</feature>
<keyword evidence="5 9" id="KW-1133">Transmembrane helix</keyword>
<comment type="subcellular location">
    <subcellularLocation>
        <location evidence="1">Membrane</location>
        <topology evidence="1">Multi-pass membrane protein</topology>
    </subcellularLocation>
</comment>
<protein>
    <recommendedName>
        <fullName evidence="12">MLO-like protein</fullName>
    </recommendedName>
</protein>
<evidence type="ECO:0000256" key="4">
    <source>
        <dbReference type="ARBA" id="ARBA00022821"/>
    </source>
</evidence>
<keyword evidence="11" id="KW-1185">Reference proteome</keyword>
<feature type="compositionally biased region" description="Basic and acidic residues" evidence="8">
    <location>
        <begin position="581"/>
        <end position="596"/>
    </location>
</feature>